<dbReference type="AlphaFoldDB" id="A0AAW9S1D2"/>
<dbReference type="Pfam" id="PF00512">
    <property type="entry name" value="HisKA"/>
    <property type="match status" value="1"/>
</dbReference>
<dbReference type="Proteomes" id="UP001403385">
    <property type="component" value="Unassembled WGS sequence"/>
</dbReference>
<evidence type="ECO:0000256" key="5">
    <source>
        <dbReference type="ARBA" id="ARBA00022777"/>
    </source>
</evidence>
<dbReference type="Pfam" id="PF00072">
    <property type="entry name" value="Response_reg"/>
    <property type="match status" value="1"/>
</dbReference>
<evidence type="ECO:0000256" key="7">
    <source>
        <dbReference type="SAM" id="Coils"/>
    </source>
</evidence>
<dbReference type="PRINTS" id="PR00344">
    <property type="entry name" value="BCTRLSENSOR"/>
</dbReference>
<dbReference type="EC" id="2.7.13.3" evidence="2"/>
<keyword evidence="4" id="KW-0808">Transferase</keyword>
<keyword evidence="11" id="KW-1185">Reference proteome</keyword>
<dbReference type="Gene3D" id="3.30.565.10">
    <property type="entry name" value="Histidine kinase-like ATPase, C-terminal domain"/>
    <property type="match status" value="1"/>
</dbReference>
<name>A0AAW9S1D2_9BACT</name>
<dbReference type="RefSeq" id="WP_346819708.1">
    <property type="nucleotide sequence ID" value="NZ_JBDKWZ010000001.1"/>
</dbReference>
<feature type="modified residue" description="4-aspartylphosphate" evidence="6">
    <location>
        <position position="54"/>
    </location>
</feature>
<dbReference type="SUPFAM" id="SSF52172">
    <property type="entry name" value="CheY-like"/>
    <property type="match status" value="1"/>
</dbReference>
<gene>
    <name evidence="10" type="ORF">AAG747_03380</name>
</gene>
<evidence type="ECO:0000259" key="9">
    <source>
        <dbReference type="PROSITE" id="PS50110"/>
    </source>
</evidence>
<dbReference type="Gene3D" id="3.40.50.2300">
    <property type="match status" value="1"/>
</dbReference>
<protein>
    <recommendedName>
        <fullName evidence="2">histidine kinase</fullName>
        <ecNumber evidence="2">2.7.13.3</ecNumber>
    </recommendedName>
</protein>
<dbReference type="InterPro" id="IPR036890">
    <property type="entry name" value="HATPase_C_sf"/>
</dbReference>
<evidence type="ECO:0000256" key="4">
    <source>
        <dbReference type="ARBA" id="ARBA00022679"/>
    </source>
</evidence>
<dbReference type="GO" id="GO:0000155">
    <property type="term" value="F:phosphorelay sensor kinase activity"/>
    <property type="evidence" value="ECO:0007669"/>
    <property type="project" value="InterPro"/>
</dbReference>
<dbReference type="CDD" id="cd00082">
    <property type="entry name" value="HisKA"/>
    <property type="match status" value="1"/>
</dbReference>
<dbReference type="FunFam" id="3.30.565.10:FF:000006">
    <property type="entry name" value="Sensor histidine kinase WalK"/>
    <property type="match status" value="1"/>
</dbReference>
<dbReference type="PANTHER" id="PTHR43547:SF2">
    <property type="entry name" value="HYBRID SIGNAL TRANSDUCTION HISTIDINE KINASE C"/>
    <property type="match status" value="1"/>
</dbReference>
<evidence type="ECO:0000256" key="6">
    <source>
        <dbReference type="PROSITE-ProRule" id="PRU00169"/>
    </source>
</evidence>
<evidence type="ECO:0000256" key="1">
    <source>
        <dbReference type="ARBA" id="ARBA00000085"/>
    </source>
</evidence>
<sequence length="398" mass="45329">MTNKPTILFIDDEQQNIIAFKANFKQEYRIYSAQSAKEGLEILKKHEIYVVLADQYMPGMTGIEMLECVASSYPEVGRMVVTGNSQNQDLLDAINRGQVARFILKPWKSEELKMTIDSAIEAYELKKKNKYLIQDLTKINSELEKKVEERTDELQQKNAQLIELNKEKNQLINIVAHDLKSPLSHIIGLIHIIQLTSHNLTPEQKNYIELIDQSTKRLSNMITQILDVNKLESKSVTVNLELTPLYPYLENVVQSYQSRASEKQIQLFLEVEDKSVKALIDPSLVEQIFENLLSNAVKFSPSGKQITVRLRASDGRCRVEVEDQGQGIKKEEQKYLFKKFRKLSSLPTAGEPSNGLGLSIVKKLVEEMKAEITCESELDKGATFTVDFQTVKNVQTTT</sequence>
<dbReference type="InterPro" id="IPR003661">
    <property type="entry name" value="HisK_dim/P_dom"/>
</dbReference>
<dbReference type="SUPFAM" id="SSF55874">
    <property type="entry name" value="ATPase domain of HSP90 chaperone/DNA topoisomerase II/histidine kinase"/>
    <property type="match status" value="1"/>
</dbReference>
<dbReference type="EMBL" id="JBDKWZ010000001">
    <property type="protein sequence ID" value="MEN7546931.1"/>
    <property type="molecule type" value="Genomic_DNA"/>
</dbReference>
<dbReference type="SUPFAM" id="SSF47384">
    <property type="entry name" value="Homodimeric domain of signal transducing histidine kinase"/>
    <property type="match status" value="1"/>
</dbReference>
<dbReference type="PROSITE" id="PS50110">
    <property type="entry name" value="RESPONSE_REGULATORY"/>
    <property type="match status" value="1"/>
</dbReference>
<dbReference type="PANTHER" id="PTHR43547">
    <property type="entry name" value="TWO-COMPONENT HISTIDINE KINASE"/>
    <property type="match status" value="1"/>
</dbReference>
<proteinExistence type="predicted"/>
<evidence type="ECO:0000256" key="2">
    <source>
        <dbReference type="ARBA" id="ARBA00012438"/>
    </source>
</evidence>
<keyword evidence="7" id="KW-0175">Coiled coil</keyword>
<dbReference type="InterPro" id="IPR001789">
    <property type="entry name" value="Sig_transdc_resp-reg_receiver"/>
</dbReference>
<dbReference type="SMART" id="SM00387">
    <property type="entry name" value="HATPase_c"/>
    <property type="match status" value="1"/>
</dbReference>
<dbReference type="SMART" id="SM00448">
    <property type="entry name" value="REC"/>
    <property type="match status" value="1"/>
</dbReference>
<evidence type="ECO:0000313" key="11">
    <source>
        <dbReference type="Proteomes" id="UP001403385"/>
    </source>
</evidence>
<dbReference type="Pfam" id="PF02518">
    <property type="entry name" value="HATPase_c"/>
    <property type="match status" value="1"/>
</dbReference>
<comment type="caution">
    <text evidence="10">The sequence shown here is derived from an EMBL/GenBank/DDBJ whole genome shotgun (WGS) entry which is preliminary data.</text>
</comment>
<comment type="catalytic activity">
    <reaction evidence="1">
        <text>ATP + protein L-histidine = ADP + protein N-phospho-L-histidine.</text>
        <dbReference type="EC" id="2.7.13.3"/>
    </reaction>
</comment>
<feature type="domain" description="Histidine kinase" evidence="8">
    <location>
        <begin position="174"/>
        <end position="392"/>
    </location>
</feature>
<keyword evidence="5 10" id="KW-0418">Kinase</keyword>
<dbReference type="PROSITE" id="PS50109">
    <property type="entry name" value="HIS_KIN"/>
    <property type="match status" value="1"/>
</dbReference>
<feature type="domain" description="Response regulatory" evidence="9">
    <location>
        <begin position="6"/>
        <end position="120"/>
    </location>
</feature>
<feature type="coiled-coil region" evidence="7">
    <location>
        <begin position="133"/>
        <end position="174"/>
    </location>
</feature>
<dbReference type="SMART" id="SM00388">
    <property type="entry name" value="HisKA"/>
    <property type="match status" value="1"/>
</dbReference>
<reference evidence="10 11" key="1">
    <citation type="submission" date="2024-04" db="EMBL/GenBank/DDBJ databases">
        <title>Novel genus in family Flammeovirgaceae.</title>
        <authorList>
            <person name="Nguyen T.H."/>
            <person name="Vuong T.Q."/>
            <person name="Le H."/>
            <person name="Kim S.-G."/>
        </authorList>
    </citation>
    <scope>NUCLEOTIDE SEQUENCE [LARGE SCALE GENOMIC DNA]</scope>
    <source>
        <strain evidence="10 11">JCM 23209</strain>
    </source>
</reference>
<evidence type="ECO:0000259" key="8">
    <source>
        <dbReference type="PROSITE" id="PS50109"/>
    </source>
</evidence>
<evidence type="ECO:0000256" key="3">
    <source>
        <dbReference type="ARBA" id="ARBA00022553"/>
    </source>
</evidence>
<dbReference type="InterPro" id="IPR004358">
    <property type="entry name" value="Sig_transdc_His_kin-like_C"/>
</dbReference>
<dbReference type="InterPro" id="IPR005467">
    <property type="entry name" value="His_kinase_dom"/>
</dbReference>
<dbReference type="Gene3D" id="1.10.287.130">
    <property type="match status" value="1"/>
</dbReference>
<accession>A0AAW9S1D2</accession>
<organism evidence="10 11">
    <name type="scientific">Rapidithrix thailandica</name>
    <dbReference type="NCBI Taxonomy" id="413964"/>
    <lineage>
        <taxon>Bacteria</taxon>
        <taxon>Pseudomonadati</taxon>
        <taxon>Bacteroidota</taxon>
        <taxon>Cytophagia</taxon>
        <taxon>Cytophagales</taxon>
        <taxon>Flammeovirgaceae</taxon>
        <taxon>Rapidithrix</taxon>
    </lineage>
</organism>
<dbReference type="InterPro" id="IPR036097">
    <property type="entry name" value="HisK_dim/P_sf"/>
</dbReference>
<dbReference type="InterPro" id="IPR011006">
    <property type="entry name" value="CheY-like_superfamily"/>
</dbReference>
<dbReference type="CDD" id="cd17569">
    <property type="entry name" value="REC_HupR-like"/>
    <property type="match status" value="1"/>
</dbReference>
<keyword evidence="3 6" id="KW-0597">Phosphoprotein</keyword>
<dbReference type="InterPro" id="IPR003594">
    <property type="entry name" value="HATPase_dom"/>
</dbReference>
<evidence type="ECO:0000313" key="10">
    <source>
        <dbReference type="EMBL" id="MEN7546931.1"/>
    </source>
</evidence>